<dbReference type="STRING" id="111015.AXF14_01630"/>
<accession>A0A109W239</accession>
<sequence>MTAVLVSPGPDLEVTRRSVALSTGNTVRCVEIDWARPEALRAVEELDVADDWLLLLRAGDEVEPGALASVTSFGEALGADLVTADRVEGGEIHRVQRWSSSLFEQLPYVGRALVARSRLLAAVARETTDGGRWESEWDLQLHLVEHAEQPRHCPVTLLRQTTPVGTGGVGGRLRSLRRHLNATGRPRSVARISLAGPATPRVRPPSTHRWPEVSAIVPTAFARRPLADGAEAVLVEQLLECLTLATDDGVSLEVVLVVGEQAPDASIASARAIAETAGLDVVVVRTTGPFNFSKAVNEGARAAHGEVLLLLNDDVQPIASGWLPEMLGALAQPGVTAAGARLLFDDGRIQHVGVVVPPDGPPFHPQIFERDDPLDPLAHADVDYVAVTGACLLTRHADFDAVGGMEESLPLNFNDVDLCLRLGRAGGRIVCVNAARLIHRESSTREAVLTSSETSRALQWRDGAVSDPHVEYWG</sequence>
<dbReference type="Pfam" id="PF00535">
    <property type="entry name" value="Glycos_transf_2"/>
    <property type="match status" value="1"/>
</dbReference>
<dbReference type="Proteomes" id="UP000065220">
    <property type="component" value="Chromosome"/>
</dbReference>
<dbReference type="EMBL" id="CP014228">
    <property type="protein sequence ID" value="AMD86540.1"/>
    <property type="molecule type" value="Genomic_DNA"/>
</dbReference>
<evidence type="ECO:0000313" key="3">
    <source>
        <dbReference type="Proteomes" id="UP000065220"/>
    </source>
</evidence>
<protein>
    <recommendedName>
        <fullName evidence="1">Glycosyltransferase 2-like domain-containing protein</fullName>
    </recommendedName>
</protein>
<gene>
    <name evidence="2" type="ORF">AXF14_01630</name>
</gene>
<dbReference type="SUPFAM" id="SSF53448">
    <property type="entry name" value="Nucleotide-diphospho-sugar transferases"/>
    <property type="match status" value="1"/>
</dbReference>
<dbReference type="PANTHER" id="PTHR43179:SF7">
    <property type="entry name" value="RHAMNOSYLTRANSFERASE WBBL"/>
    <property type="match status" value="1"/>
</dbReference>
<name>A0A109W239_ACTRD</name>
<feature type="domain" description="Glycosyltransferase 2-like" evidence="1">
    <location>
        <begin position="238"/>
        <end position="341"/>
    </location>
</feature>
<dbReference type="InterPro" id="IPR029044">
    <property type="entry name" value="Nucleotide-diphossugar_trans"/>
</dbReference>
<dbReference type="PANTHER" id="PTHR43179">
    <property type="entry name" value="RHAMNOSYLTRANSFERASE WBBL"/>
    <property type="match status" value="1"/>
</dbReference>
<proteinExistence type="predicted"/>
<dbReference type="InterPro" id="IPR001173">
    <property type="entry name" value="Glyco_trans_2-like"/>
</dbReference>
<evidence type="ECO:0000259" key="1">
    <source>
        <dbReference type="Pfam" id="PF00535"/>
    </source>
</evidence>
<keyword evidence="3" id="KW-1185">Reference proteome</keyword>
<reference evidence="3" key="1">
    <citation type="submission" date="2016-02" db="EMBL/GenBank/DDBJ databases">
        <authorList>
            <person name="Holder M.E."/>
            <person name="Ajami N.J."/>
            <person name="Petrosino J.F."/>
        </authorList>
    </citation>
    <scope>NUCLEOTIDE SEQUENCE [LARGE SCALE GENOMIC DNA]</scope>
    <source>
        <strain evidence="3">CCUG 36733</strain>
    </source>
</reference>
<dbReference type="AlphaFoldDB" id="A0A109W239"/>
<evidence type="ECO:0000313" key="2">
    <source>
        <dbReference type="EMBL" id="AMD86540.1"/>
    </source>
</evidence>
<organism evidence="2 3">
    <name type="scientific">Actinomyces radicidentis</name>
    <dbReference type="NCBI Taxonomy" id="111015"/>
    <lineage>
        <taxon>Bacteria</taxon>
        <taxon>Bacillati</taxon>
        <taxon>Actinomycetota</taxon>
        <taxon>Actinomycetes</taxon>
        <taxon>Actinomycetales</taxon>
        <taxon>Actinomycetaceae</taxon>
        <taxon>Actinomyces</taxon>
    </lineage>
</organism>
<dbReference type="KEGG" id="ard:AXF14_01630"/>
<dbReference type="Gene3D" id="3.90.550.10">
    <property type="entry name" value="Spore Coat Polysaccharide Biosynthesis Protein SpsA, Chain A"/>
    <property type="match status" value="1"/>
</dbReference>